<dbReference type="Gene3D" id="3.40.1390.10">
    <property type="entry name" value="MurE/MurF, N-terminal domain"/>
    <property type="match status" value="1"/>
</dbReference>
<dbReference type="Proteomes" id="UP000189810">
    <property type="component" value="Chromosome I"/>
</dbReference>
<evidence type="ECO:0000313" key="8">
    <source>
        <dbReference type="EMBL" id="SHK35005.1"/>
    </source>
</evidence>
<dbReference type="InterPro" id="IPR001451">
    <property type="entry name" value="Hexapep"/>
</dbReference>
<dbReference type="GO" id="GO:0009245">
    <property type="term" value="P:lipid A biosynthetic process"/>
    <property type="evidence" value="ECO:0007669"/>
    <property type="project" value="UniProtKB-UniRule"/>
</dbReference>
<dbReference type="EC" id="2.3.1.191" evidence="6"/>
<dbReference type="InterPro" id="IPR056729">
    <property type="entry name" value="GMPPB_C"/>
</dbReference>
<dbReference type="NCBIfam" id="TIGR01853">
    <property type="entry name" value="lipid_A_lpxD"/>
    <property type="match status" value="1"/>
</dbReference>
<dbReference type="PANTHER" id="PTHR43378">
    <property type="entry name" value="UDP-3-O-ACYLGLUCOSAMINE N-ACYLTRANSFERASE"/>
    <property type="match status" value="1"/>
</dbReference>
<dbReference type="PANTHER" id="PTHR43378:SF2">
    <property type="entry name" value="UDP-3-O-ACYLGLUCOSAMINE N-ACYLTRANSFERASE 1, MITOCHONDRIAL-RELATED"/>
    <property type="match status" value="1"/>
</dbReference>
<evidence type="ECO:0000256" key="1">
    <source>
        <dbReference type="ARBA" id="ARBA00022516"/>
    </source>
</evidence>
<keyword evidence="5 6" id="KW-0012">Acyltransferase</keyword>
<evidence type="ECO:0000259" key="7">
    <source>
        <dbReference type="Pfam" id="PF25087"/>
    </source>
</evidence>
<comment type="subunit">
    <text evidence="6">Homotrimer.</text>
</comment>
<protein>
    <recommendedName>
        <fullName evidence="6">UDP-3-O-acylglucosamine N-acyltransferase</fullName>
        <ecNumber evidence="6">2.3.1.191</ecNumber>
    </recommendedName>
</protein>
<dbReference type="GO" id="GO:0016410">
    <property type="term" value="F:N-acyltransferase activity"/>
    <property type="evidence" value="ECO:0007669"/>
    <property type="project" value="InterPro"/>
</dbReference>
<dbReference type="HAMAP" id="MF_00523">
    <property type="entry name" value="LpxD"/>
    <property type="match status" value="1"/>
</dbReference>
<keyword evidence="2 6" id="KW-0441">Lipid A biosynthesis</keyword>
<dbReference type="OrthoDB" id="9784739at2"/>
<dbReference type="InterPro" id="IPR007691">
    <property type="entry name" value="LpxD"/>
</dbReference>
<dbReference type="CDD" id="cd03352">
    <property type="entry name" value="LbH_LpxD"/>
    <property type="match status" value="1"/>
</dbReference>
<name>A0A1M6RRC4_9AQUI</name>
<comment type="pathway">
    <text evidence="6">Bacterial outer membrane biogenesis; LPS lipid A biosynthesis.</text>
</comment>
<reference evidence="8 9" key="1">
    <citation type="submission" date="2016-11" db="EMBL/GenBank/DDBJ databases">
        <authorList>
            <person name="Jaros S."/>
            <person name="Januszkiewicz K."/>
            <person name="Wedrychowicz H."/>
        </authorList>
    </citation>
    <scope>NUCLEOTIDE SEQUENCE [LARGE SCALE GENOMIC DNA]</scope>
    <source>
        <strain evidence="8 9">DSM 19557</strain>
    </source>
</reference>
<sequence>MKLSQVARLLEGTFYGPEDLEVYGVSSVEHPKKGTLVFCRNREEALNLPEGCIPVVSEALEDKVHILVKDVRLALAKALEHFYTEEHPVGISEKAHIEDGVTIGRDVYIGPFVYIGRGVVLEDGVKVYPFSYIGDYSHIGEGSVIFSGVHIYPRTVIGKKVRIHSGAVIGADGFGYHITKEGIYKLQHIGNVVIEDNVEIGANTTVDRALIDSTKIGKDTKIDNLVMVGHNCQVGERNVLVSQVGLSGSVKTGRDVILAGQVGVADHVKIGDGVTVTAKSGVAYDLEPGKVYGANLPAIEWTRWRRIYLYLLRLPELFRGRRDED</sequence>
<dbReference type="STRING" id="381751.SAMN05444391_0742"/>
<keyword evidence="4 6" id="KW-0443">Lipid metabolism</keyword>
<evidence type="ECO:0000256" key="4">
    <source>
        <dbReference type="ARBA" id="ARBA00023098"/>
    </source>
</evidence>
<dbReference type="AlphaFoldDB" id="A0A1M6RRC4"/>
<keyword evidence="3 6" id="KW-0808">Transferase</keyword>
<evidence type="ECO:0000256" key="5">
    <source>
        <dbReference type="ARBA" id="ARBA00023315"/>
    </source>
</evidence>
<gene>
    <name evidence="6" type="primary">lpxD</name>
    <name evidence="8" type="ORF">SAMN05444391_0742</name>
</gene>
<dbReference type="SUPFAM" id="SSF51161">
    <property type="entry name" value="Trimeric LpxA-like enzymes"/>
    <property type="match status" value="1"/>
</dbReference>
<dbReference type="Pfam" id="PF25087">
    <property type="entry name" value="GMPPB_C"/>
    <property type="match status" value="1"/>
</dbReference>
<keyword evidence="1 6" id="KW-0444">Lipid biosynthesis</keyword>
<proteinExistence type="inferred from homology"/>
<dbReference type="InterPro" id="IPR011004">
    <property type="entry name" value="Trimer_LpxA-like_sf"/>
</dbReference>
<keyword evidence="6" id="KW-0677">Repeat</keyword>
<organism evidence="8 9">
    <name type="scientific">Thermocrinis minervae</name>
    <dbReference type="NCBI Taxonomy" id="381751"/>
    <lineage>
        <taxon>Bacteria</taxon>
        <taxon>Pseudomonadati</taxon>
        <taxon>Aquificota</taxon>
        <taxon>Aquificia</taxon>
        <taxon>Aquificales</taxon>
        <taxon>Aquificaceae</taxon>
        <taxon>Thermocrinis</taxon>
    </lineage>
</organism>
<feature type="domain" description="Mannose-1-phosphate guanyltransferase C-terminal" evidence="7">
    <location>
        <begin position="89"/>
        <end position="169"/>
    </location>
</feature>
<evidence type="ECO:0000256" key="2">
    <source>
        <dbReference type="ARBA" id="ARBA00022556"/>
    </source>
</evidence>
<dbReference type="GO" id="GO:0103118">
    <property type="term" value="F:UDP-3-O-[(3R)-3-hydroxyacyl]-glucosamine N-acyltransferase activity"/>
    <property type="evidence" value="ECO:0007669"/>
    <property type="project" value="UniProtKB-EC"/>
</dbReference>
<dbReference type="RefSeq" id="WP_079653885.1">
    <property type="nucleotide sequence ID" value="NZ_LT670846.1"/>
</dbReference>
<dbReference type="GO" id="GO:0016020">
    <property type="term" value="C:membrane"/>
    <property type="evidence" value="ECO:0007669"/>
    <property type="project" value="GOC"/>
</dbReference>
<feature type="active site" description="Proton acceptor" evidence="6">
    <location>
        <position position="230"/>
    </location>
</feature>
<dbReference type="EMBL" id="LT670846">
    <property type="protein sequence ID" value="SHK35005.1"/>
    <property type="molecule type" value="Genomic_DNA"/>
</dbReference>
<dbReference type="Pfam" id="PF00132">
    <property type="entry name" value="Hexapep"/>
    <property type="match status" value="1"/>
</dbReference>
<accession>A0A1M6RRC4</accession>
<evidence type="ECO:0000256" key="6">
    <source>
        <dbReference type="HAMAP-Rule" id="MF_00523"/>
    </source>
</evidence>
<comment type="function">
    <text evidence="6">Catalyzes the N-acylation of UDP-3-O-acylglucosamine using 3-hydroxyacyl-ACP as the acyl donor. Is involved in the biosynthesis of lipid A, a phosphorylated glycolipid that anchors the lipopolysaccharide to the outer membrane of the cell.</text>
</comment>
<dbReference type="NCBIfam" id="NF002060">
    <property type="entry name" value="PRK00892.1"/>
    <property type="match status" value="1"/>
</dbReference>
<dbReference type="UniPathway" id="UPA00973"/>
<comment type="catalytic activity">
    <reaction evidence="6">
        <text>a UDP-3-O-[(3R)-3-hydroxyacyl]-alpha-D-glucosamine + a (3R)-hydroxyacyl-[ACP] = a UDP-2-N,3-O-bis[(3R)-3-hydroxyacyl]-alpha-D-glucosamine + holo-[ACP] + H(+)</text>
        <dbReference type="Rhea" id="RHEA:53836"/>
        <dbReference type="Rhea" id="RHEA-COMP:9685"/>
        <dbReference type="Rhea" id="RHEA-COMP:9945"/>
        <dbReference type="ChEBI" id="CHEBI:15378"/>
        <dbReference type="ChEBI" id="CHEBI:64479"/>
        <dbReference type="ChEBI" id="CHEBI:78827"/>
        <dbReference type="ChEBI" id="CHEBI:137740"/>
        <dbReference type="ChEBI" id="CHEBI:137748"/>
        <dbReference type="EC" id="2.3.1.191"/>
    </reaction>
</comment>
<dbReference type="Gene3D" id="2.160.10.10">
    <property type="entry name" value="Hexapeptide repeat proteins"/>
    <property type="match status" value="1"/>
</dbReference>
<keyword evidence="9" id="KW-1185">Reference proteome</keyword>
<evidence type="ECO:0000313" key="9">
    <source>
        <dbReference type="Proteomes" id="UP000189810"/>
    </source>
</evidence>
<comment type="similarity">
    <text evidence="6">Belongs to the transferase hexapeptide repeat family. LpxD subfamily.</text>
</comment>
<evidence type="ECO:0000256" key="3">
    <source>
        <dbReference type="ARBA" id="ARBA00022679"/>
    </source>
</evidence>